<dbReference type="GeneID" id="115875542"/>
<evidence type="ECO:0000313" key="2">
    <source>
        <dbReference type="Proteomes" id="UP000504635"/>
    </source>
</evidence>
<accession>A0A6J2X7D6</accession>
<feature type="region of interest" description="Disordered" evidence="1">
    <location>
        <begin position="33"/>
        <end position="53"/>
    </location>
</feature>
<dbReference type="OrthoDB" id="7680351at2759"/>
<sequence length="254" mass="29426">MSDRSKKMLALGRANQQLSARFKIAPKRKTNTDLDNDAIFKDPDYEPSSSGVKKKKICSDKKLNNKKHVRRLFDSPAKMTACDHNKPENNNIEPSVEISEHILPAIERNVEQSSKGYERINIVSNISIRTVTDKSSEDIAREVLTNIINNAIEIGEKIKQKMYTKKGTIRKRIKFETTLKERKNNKNKDRLAKFVLRETCASGCVRKCSEVINKGRQMNIHSQYWQLNQTQQHQFIFTAAKKTMKKKEMCRRKL</sequence>
<evidence type="ECO:0000313" key="3">
    <source>
        <dbReference type="RefSeq" id="XP_030746900.1"/>
    </source>
</evidence>
<dbReference type="Proteomes" id="UP000504635">
    <property type="component" value="Unplaced"/>
</dbReference>
<evidence type="ECO:0000256" key="1">
    <source>
        <dbReference type="SAM" id="MobiDB-lite"/>
    </source>
</evidence>
<dbReference type="InParanoid" id="A0A6J2X7D6"/>
<name>A0A6J2X7D6_SITOR</name>
<keyword evidence="2" id="KW-1185">Reference proteome</keyword>
<dbReference type="RefSeq" id="XP_030746900.1">
    <property type="nucleotide sequence ID" value="XM_030891040.1"/>
</dbReference>
<proteinExistence type="predicted"/>
<protein>
    <submittedName>
        <fullName evidence="3">Uncharacterized protein LOC115875542</fullName>
    </submittedName>
</protein>
<gene>
    <name evidence="3" type="primary">LOC115875542</name>
</gene>
<dbReference type="KEGG" id="soy:115875542"/>
<organism evidence="2 3">
    <name type="scientific">Sitophilus oryzae</name>
    <name type="common">Rice weevil</name>
    <name type="synonym">Curculio oryzae</name>
    <dbReference type="NCBI Taxonomy" id="7048"/>
    <lineage>
        <taxon>Eukaryota</taxon>
        <taxon>Metazoa</taxon>
        <taxon>Ecdysozoa</taxon>
        <taxon>Arthropoda</taxon>
        <taxon>Hexapoda</taxon>
        <taxon>Insecta</taxon>
        <taxon>Pterygota</taxon>
        <taxon>Neoptera</taxon>
        <taxon>Endopterygota</taxon>
        <taxon>Coleoptera</taxon>
        <taxon>Polyphaga</taxon>
        <taxon>Cucujiformia</taxon>
        <taxon>Curculionidae</taxon>
        <taxon>Dryophthorinae</taxon>
        <taxon>Sitophilus</taxon>
    </lineage>
</organism>
<reference evidence="3" key="1">
    <citation type="submission" date="2025-08" db="UniProtKB">
        <authorList>
            <consortium name="RefSeq"/>
        </authorList>
    </citation>
    <scope>IDENTIFICATION</scope>
    <source>
        <tissue evidence="3">Gonads</tissue>
    </source>
</reference>
<dbReference type="AlphaFoldDB" id="A0A6J2X7D6"/>